<evidence type="ECO:0008006" key="2">
    <source>
        <dbReference type="Google" id="ProtNLM"/>
    </source>
</evidence>
<dbReference type="EMBL" id="UINC01156463">
    <property type="protein sequence ID" value="SVD52891.1"/>
    <property type="molecule type" value="Genomic_DNA"/>
</dbReference>
<dbReference type="AlphaFoldDB" id="A0A382W449"/>
<sequence length="137" mass="13869">MSDFYQKLTQGVLVAGCIIAAAPPAWATSFTISSGETVTAAQALVDGETGLIESGGFLNTTTTSITSGANNTVITNNGTINVNVDGVTVFSNGSTIINNGLIRTSGDNSVVTDFRGSGHNFTNNGTIITTGVGSEAF</sequence>
<organism evidence="1">
    <name type="scientific">marine metagenome</name>
    <dbReference type="NCBI Taxonomy" id="408172"/>
    <lineage>
        <taxon>unclassified sequences</taxon>
        <taxon>metagenomes</taxon>
        <taxon>ecological metagenomes</taxon>
    </lineage>
</organism>
<reference evidence="1" key="1">
    <citation type="submission" date="2018-05" db="EMBL/GenBank/DDBJ databases">
        <authorList>
            <person name="Lanie J.A."/>
            <person name="Ng W.-L."/>
            <person name="Kazmierczak K.M."/>
            <person name="Andrzejewski T.M."/>
            <person name="Davidsen T.M."/>
            <person name="Wayne K.J."/>
            <person name="Tettelin H."/>
            <person name="Glass J.I."/>
            <person name="Rusch D."/>
            <person name="Podicherti R."/>
            <person name="Tsui H.-C.T."/>
            <person name="Winkler M.E."/>
        </authorList>
    </citation>
    <scope>NUCLEOTIDE SEQUENCE</scope>
</reference>
<accession>A0A382W449</accession>
<feature type="non-terminal residue" evidence="1">
    <location>
        <position position="137"/>
    </location>
</feature>
<evidence type="ECO:0000313" key="1">
    <source>
        <dbReference type="EMBL" id="SVD52891.1"/>
    </source>
</evidence>
<proteinExistence type="predicted"/>
<protein>
    <recommendedName>
        <fullName evidence="2">Autotransporter outer membrane beta-barrel domain-containing protein</fullName>
    </recommendedName>
</protein>
<gene>
    <name evidence="1" type="ORF">METZ01_LOCUS405745</name>
</gene>
<name>A0A382W449_9ZZZZ</name>